<dbReference type="Proteomes" id="UP000031668">
    <property type="component" value="Unassembled WGS sequence"/>
</dbReference>
<sequence length="120" mass="13519">MAIYLAKKRHCLGLFIGVMLSIKENNHDPNPSKMMIFEYLNNINQSTTSVLLSLSSITLLVQRTLRGANTPSPNLNFFASIVVPAEYTLSHMSEQFLLYDSGPDKNQIFKEQQLGTLNIK</sequence>
<dbReference type="EMBL" id="JWZT01000841">
    <property type="protein sequence ID" value="KII73435.1"/>
    <property type="molecule type" value="Genomic_DNA"/>
</dbReference>
<comment type="caution">
    <text evidence="1">The sequence shown here is derived from an EMBL/GenBank/DDBJ whole genome shotgun (WGS) entry which is preliminary data.</text>
</comment>
<name>A0A0C2NAP0_THEKT</name>
<evidence type="ECO:0000313" key="2">
    <source>
        <dbReference type="Proteomes" id="UP000031668"/>
    </source>
</evidence>
<gene>
    <name evidence="1" type="ORF">RF11_02513</name>
</gene>
<reference evidence="1 2" key="1">
    <citation type="journal article" date="2014" name="Genome Biol. Evol.">
        <title>The genome of the myxosporean Thelohanellus kitauei shows adaptations to nutrient acquisition within its fish host.</title>
        <authorList>
            <person name="Yang Y."/>
            <person name="Xiong J."/>
            <person name="Zhou Z."/>
            <person name="Huo F."/>
            <person name="Miao W."/>
            <person name="Ran C."/>
            <person name="Liu Y."/>
            <person name="Zhang J."/>
            <person name="Feng J."/>
            <person name="Wang M."/>
            <person name="Wang M."/>
            <person name="Wang L."/>
            <person name="Yao B."/>
        </authorList>
    </citation>
    <scope>NUCLEOTIDE SEQUENCE [LARGE SCALE GENOMIC DNA]</scope>
    <source>
        <strain evidence="1">Wuqing</strain>
    </source>
</reference>
<protein>
    <submittedName>
        <fullName evidence="1">Uncharacterized protein</fullName>
    </submittedName>
</protein>
<keyword evidence="2" id="KW-1185">Reference proteome</keyword>
<proteinExistence type="predicted"/>
<organism evidence="1 2">
    <name type="scientific">Thelohanellus kitauei</name>
    <name type="common">Myxosporean</name>
    <dbReference type="NCBI Taxonomy" id="669202"/>
    <lineage>
        <taxon>Eukaryota</taxon>
        <taxon>Metazoa</taxon>
        <taxon>Cnidaria</taxon>
        <taxon>Myxozoa</taxon>
        <taxon>Myxosporea</taxon>
        <taxon>Bivalvulida</taxon>
        <taxon>Platysporina</taxon>
        <taxon>Myxobolidae</taxon>
        <taxon>Thelohanellus</taxon>
    </lineage>
</organism>
<dbReference type="AlphaFoldDB" id="A0A0C2NAP0"/>
<evidence type="ECO:0000313" key="1">
    <source>
        <dbReference type="EMBL" id="KII73435.1"/>
    </source>
</evidence>
<accession>A0A0C2NAP0</accession>